<name>A0ABU4K4E3_9ACTN</name>
<gene>
    <name evidence="1" type="ORF">R2363_10620</name>
</gene>
<accession>A0ABU4K4E3</accession>
<dbReference type="RefSeq" id="WP_319009106.1">
    <property type="nucleotide sequence ID" value="NZ_JAWJZF010000320.1"/>
</dbReference>
<proteinExistence type="predicted"/>
<dbReference type="Proteomes" id="UP001278571">
    <property type="component" value="Unassembled WGS sequence"/>
</dbReference>
<dbReference type="InterPro" id="IPR046306">
    <property type="entry name" value="DUF6421"/>
</dbReference>
<keyword evidence="2" id="KW-1185">Reference proteome</keyword>
<evidence type="ECO:0000313" key="2">
    <source>
        <dbReference type="Proteomes" id="UP001278571"/>
    </source>
</evidence>
<sequence>MNPATAPVPAGLLADADELTGSLVPMVDRFRARQEDDGTVPDATDADRALLARIRDEACAWYARRGGDAQGSALAADVDDWLAAGLDTRPHFARSRDALRVPEDGEAVFFLAPLQSTNSAPPVGKRLDCFFALRKEPAALPELAVSYPHPKNNCQSLVLITGSAGFRQGNCLVFFPENVAAHDKITEQPYAMFFYNKMRKIHETYALTGAEAVLTPESLPRASTGLDADVCFEARAIWGYLHDSMHYQGLWPFDEHISLKMNWFVGLLEEIKVDAKTVLACQDGDVVPFAEEQTDMILLERIFRYPQADDATRNFDSGTGVFLYSWLREHGALAGDPAGGALLRFDRAKALDALREFVATVEKLEAEVTTDDEYRAAARELVRRYLPAPEPAPVGAPRQRYAFTEDQRVLLRAKQGLDRMPALEFERAEW</sequence>
<protein>
    <submittedName>
        <fullName evidence="1">DUF6421 family protein</fullName>
    </submittedName>
</protein>
<dbReference type="EMBL" id="JAWJZF010000320">
    <property type="protein sequence ID" value="MDX2292627.1"/>
    <property type="molecule type" value="Genomic_DNA"/>
</dbReference>
<evidence type="ECO:0000313" key="1">
    <source>
        <dbReference type="EMBL" id="MDX2292627.1"/>
    </source>
</evidence>
<comment type="caution">
    <text evidence="1">The sequence shown here is derived from an EMBL/GenBank/DDBJ whole genome shotgun (WGS) entry which is preliminary data.</text>
</comment>
<organism evidence="1 2">
    <name type="scientific">Streptomyces roseolus</name>
    <dbReference type="NCBI Taxonomy" id="67358"/>
    <lineage>
        <taxon>Bacteria</taxon>
        <taxon>Bacillati</taxon>
        <taxon>Actinomycetota</taxon>
        <taxon>Actinomycetes</taxon>
        <taxon>Kitasatosporales</taxon>
        <taxon>Streptomycetaceae</taxon>
        <taxon>Streptomyces</taxon>
    </lineage>
</organism>
<dbReference type="Pfam" id="PF19985">
    <property type="entry name" value="DUF6421"/>
    <property type="match status" value="1"/>
</dbReference>
<reference evidence="1 2" key="1">
    <citation type="submission" date="2023-10" db="EMBL/GenBank/DDBJ databases">
        <authorList>
            <person name="Wang X.X."/>
        </authorList>
    </citation>
    <scope>NUCLEOTIDE SEQUENCE [LARGE SCALE GENOMIC DNA]</scope>
    <source>
        <strain evidence="1 2">NBRC 12816</strain>
    </source>
</reference>